<dbReference type="GO" id="GO:0000178">
    <property type="term" value="C:exosome (RNase complex)"/>
    <property type="evidence" value="ECO:0007669"/>
    <property type="project" value="TreeGrafter"/>
</dbReference>
<dbReference type="GO" id="GO:0005634">
    <property type="term" value="C:nucleus"/>
    <property type="evidence" value="ECO:0007669"/>
    <property type="project" value="TreeGrafter"/>
</dbReference>
<evidence type="ECO:0000313" key="4">
    <source>
        <dbReference type="Proteomes" id="UP000241769"/>
    </source>
</evidence>
<dbReference type="PANTHER" id="PTHR21563:SF3">
    <property type="entry name" value="ZINC FINGER C3H1 DOMAIN-CONTAINING PROTEIN"/>
    <property type="match status" value="1"/>
</dbReference>
<dbReference type="STRING" id="1890364.A0A2P6N532"/>
<name>A0A2P6N532_9EUKA</name>
<evidence type="ECO:0000259" key="2">
    <source>
        <dbReference type="PROSITE" id="PS50217"/>
    </source>
</evidence>
<sequence length="1358" mass="160831">MSLSAQELRRLALLSMPQVERVNHPPTQQLSTDVDHVFVANMVISEPTTPEMEEGEIFPTSKSESKEVIFIEEVITHDSYILTLKRNKNQFARIILIRVDTMQASTYQGTRQNTHRAELSSHCYSRPDTLRRRDAPPAPSGQVNHNGGFINSTGSFLSNSGGFLGNSGLIVDTRELEDTSEDESDCPSEEDRVQVEDSRERSLERSNSSALSLSRIREREIEALKRKIAEKERARKETDTNGNMNPPENKRIRDDVTESEEREKERRREKEREKEKERERREKEREERRREKEREELEKRLETIRGENEEIVLKIEEKRREMQELVDEFQRGREREEECEREIESMRGTERTHEATISNFHLSQGLSPPRPTTNECEDIQAHTSTERDTADESDIPEVGHTEDMNPSVNEECDTNDSQKREEKERRKQEKRKREEAVEEEIIQLEEERTEEERREETEERREETEERREETEERREETEERREETEERTEEERREETEESEETSEETIEVIEERGEERGEERKREESILEIFRGYRLHPEMIKSGQTHSNRYSHKIDPNREFCRFELHGTCLDDSCPWQHQRMYTMNEAEILCDIAAYKYGQLNQPSHSQPREPQTGGTVEGISQVVRSLSTLKNRSLSEKCQILVDSLQLNSNGSHIIPLKPRLNAILSQVRDRVLPSAPKPFNNLKRKKRKTEEGRAKIEENKDPMYIPLYEVEGTVNDNETERYWSQHTDEDYYQVQMLIDPHNPHLYIDWSKMYVEMDEKGMMKKKVPSQTMEDSRDKALGALARGLEKNRTSEEIWMIYLQLYKTLNNEKEMEDLSRKAVRYNPRSIALYRMRAGHSKKLKERLQVWTEAAEYAKREGWKSRNACQSNYFHDLSYILLEFTFLQSSSGNIDEAISTLRHCFLSGIIPNLFDPRCKQCCRWVNELCIYYLHLGVYHRWVDERDEANTCRYPNGFKRSAYNVYDFHEIDWSQVDEIMKSVREVELLQSNPSLIRGFYWNLIPLLSVLHRTDEARSMCQSMLKISPHDLCLWSIYTSFEHLHSALGMRIIVMALDKYGYPFELVWQVMSMMEQSYEEDEDEKEKRMIQLLIKAGLYQREDLSGASRDFLSSLVTETNAPAPSSRIIKEATEVYEEYLHRREEKEEHRVDAGWLCYLRLVRFTAQSEQFEQIAQKALINCKSNTKELLWRSWLKYKISQGEEVFRVMQEELSDKYRTDRQQYEEREYMSSISQHHKRDTFENLTQLQPKNVDLHLMAAKYEEEKRNYYRAKALVLNSLKNTRMYPHSDSTIHSWKKLVEIEKTQRHNEEAIGAARHAVQTVPYSVILWDEYEDILVQTGQKETLEKVKQERHTSLTL</sequence>
<feature type="compositionally biased region" description="Basic and acidic residues" evidence="1">
    <location>
        <begin position="416"/>
        <end position="435"/>
    </location>
</feature>
<feature type="compositionally biased region" description="Basic and acidic residues" evidence="1">
    <location>
        <begin position="329"/>
        <end position="354"/>
    </location>
</feature>
<reference evidence="3 4" key="1">
    <citation type="journal article" date="2018" name="Genome Biol. Evol.">
        <title>Multiple Roots of Fruiting Body Formation in Amoebozoa.</title>
        <authorList>
            <person name="Hillmann F."/>
            <person name="Forbes G."/>
            <person name="Novohradska S."/>
            <person name="Ferling I."/>
            <person name="Riege K."/>
            <person name="Groth M."/>
            <person name="Westermann M."/>
            <person name="Marz M."/>
            <person name="Spaller T."/>
            <person name="Winckler T."/>
            <person name="Schaap P."/>
            <person name="Glockner G."/>
        </authorList>
    </citation>
    <scope>NUCLEOTIDE SEQUENCE [LARGE SCALE GENOMIC DNA]</scope>
    <source>
        <strain evidence="3 4">Jena</strain>
    </source>
</reference>
<organism evidence="3 4">
    <name type="scientific">Planoprotostelium fungivorum</name>
    <dbReference type="NCBI Taxonomy" id="1890364"/>
    <lineage>
        <taxon>Eukaryota</taxon>
        <taxon>Amoebozoa</taxon>
        <taxon>Evosea</taxon>
        <taxon>Variosea</taxon>
        <taxon>Cavosteliida</taxon>
        <taxon>Cavosteliaceae</taxon>
        <taxon>Planoprotostelium</taxon>
    </lineage>
</organism>
<dbReference type="PROSITE" id="PS50217">
    <property type="entry name" value="BZIP"/>
    <property type="match status" value="1"/>
</dbReference>
<dbReference type="InterPro" id="IPR039278">
    <property type="entry name" value="Red1"/>
</dbReference>
<feature type="domain" description="BZIP" evidence="2">
    <location>
        <begin position="269"/>
        <end position="325"/>
    </location>
</feature>
<feature type="region of interest" description="Disordered" evidence="1">
    <location>
        <begin position="175"/>
        <end position="212"/>
    </location>
</feature>
<comment type="caution">
    <text evidence="3">The sequence shown here is derived from an EMBL/GenBank/DDBJ whole genome shotgun (WGS) entry which is preliminary data.</text>
</comment>
<dbReference type="InParanoid" id="A0A2P6N532"/>
<proteinExistence type="predicted"/>
<feature type="region of interest" description="Disordered" evidence="1">
    <location>
        <begin position="679"/>
        <end position="698"/>
    </location>
</feature>
<dbReference type="SUPFAM" id="SSF48452">
    <property type="entry name" value="TPR-like"/>
    <property type="match status" value="2"/>
</dbReference>
<dbReference type="InterPro" id="IPR004827">
    <property type="entry name" value="bZIP"/>
</dbReference>
<feature type="compositionally biased region" description="Acidic residues" evidence="1">
    <location>
        <begin position="497"/>
        <end position="510"/>
    </location>
</feature>
<feature type="compositionally biased region" description="Basic and acidic residues" evidence="1">
    <location>
        <begin position="511"/>
        <end position="524"/>
    </location>
</feature>
<evidence type="ECO:0000313" key="3">
    <source>
        <dbReference type="EMBL" id="PRP79053.1"/>
    </source>
</evidence>
<protein>
    <recommendedName>
        <fullName evidence="2">BZIP domain-containing protein</fullName>
    </recommendedName>
</protein>
<feature type="region of interest" description="Disordered" evidence="1">
    <location>
        <begin position="124"/>
        <end position="147"/>
    </location>
</feature>
<feature type="compositionally biased region" description="Basic and acidic residues" evidence="1">
    <location>
        <begin position="450"/>
        <end position="496"/>
    </location>
</feature>
<feature type="region of interest" description="Disordered" evidence="1">
    <location>
        <begin position="231"/>
        <end position="301"/>
    </location>
</feature>
<dbReference type="InterPro" id="IPR019607">
    <property type="entry name" value="Putative_zinc-finger_domain"/>
</dbReference>
<feature type="compositionally biased region" description="Basic and acidic residues" evidence="1">
    <location>
        <begin position="248"/>
        <end position="301"/>
    </location>
</feature>
<accession>A0A2P6N532</accession>
<evidence type="ECO:0000256" key="1">
    <source>
        <dbReference type="SAM" id="MobiDB-lite"/>
    </source>
</evidence>
<dbReference type="GO" id="GO:0003700">
    <property type="term" value="F:DNA-binding transcription factor activity"/>
    <property type="evidence" value="ECO:0007669"/>
    <property type="project" value="InterPro"/>
</dbReference>
<dbReference type="OrthoDB" id="1922977at2759"/>
<dbReference type="InterPro" id="IPR011990">
    <property type="entry name" value="TPR-like_helical_dom_sf"/>
</dbReference>
<dbReference type="Gene3D" id="1.25.40.10">
    <property type="entry name" value="Tetratricopeptide repeat domain"/>
    <property type="match status" value="2"/>
</dbReference>
<feature type="compositionally biased region" description="Acidic residues" evidence="1">
    <location>
        <begin position="436"/>
        <end position="449"/>
    </location>
</feature>
<feature type="compositionally biased region" description="Polar residues" evidence="1">
    <location>
        <begin position="355"/>
        <end position="366"/>
    </location>
</feature>
<dbReference type="PANTHER" id="PTHR21563">
    <property type="entry name" value="ZINC FINGER C3H1 DOMAIN-CONTAINING PROTEIN"/>
    <property type="match status" value="1"/>
</dbReference>
<feature type="region of interest" description="Disordered" evidence="1">
    <location>
        <begin position="329"/>
        <end position="524"/>
    </location>
</feature>
<dbReference type="EMBL" id="MDYQ01000199">
    <property type="protein sequence ID" value="PRP79053.1"/>
    <property type="molecule type" value="Genomic_DNA"/>
</dbReference>
<dbReference type="Pfam" id="PF10650">
    <property type="entry name" value="zf-C3H1"/>
    <property type="match status" value="1"/>
</dbReference>
<dbReference type="Proteomes" id="UP000241769">
    <property type="component" value="Unassembled WGS sequence"/>
</dbReference>
<feature type="compositionally biased region" description="Basic and acidic residues" evidence="1">
    <location>
        <begin position="189"/>
        <end position="204"/>
    </location>
</feature>
<gene>
    <name evidence="3" type="ORF">PROFUN_13131</name>
</gene>
<keyword evidence="4" id="KW-1185">Reference proteome</keyword>
<feature type="compositionally biased region" description="Acidic residues" evidence="1">
    <location>
        <begin position="178"/>
        <end position="188"/>
    </location>
</feature>